<evidence type="ECO:0000313" key="1">
    <source>
        <dbReference type="EMBL" id="KAI3364483.1"/>
    </source>
</evidence>
<proteinExistence type="predicted"/>
<name>A0ACB8WAI8_9TELE</name>
<accession>A0ACB8WAI8</accession>
<organism evidence="1 2">
    <name type="scientific">Scortum barcoo</name>
    <name type="common">barcoo grunter</name>
    <dbReference type="NCBI Taxonomy" id="214431"/>
    <lineage>
        <taxon>Eukaryota</taxon>
        <taxon>Metazoa</taxon>
        <taxon>Chordata</taxon>
        <taxon>Craniata</taxon>
        <taxon>Vertebrata</taxon>
        <taxon>Euteleostomi</taxon>
        <taxon>Actinopterygii</taxon>
        <taxon>Neopterygii</taxon>
        <taxon>Teleostei</taxon>
        <taxon>Neoteleostei</taxon>
        <taxon>Acanthomorphata</taxon>
        <taxon>Eupercaria</taxon>
        <taxon>Centrarchiformes</taxon>
        <taxon>Terapontoidei</taxon>
        <taxon>Terapontidae</taxon>
        <taxon>Scortum</taxon>
    </lineage>
</organism>
<sequence length="147" mass="16600">VETVDSLNQKNDPLLNLLKSVYVESNDPAAAEVSVHKHCVHRLCPCATKEVMESKETDRRPLKFSVPGDLYGMMELTDVPKGKLTIAEALKALNSHQRQPQTWTPEKIAQDYSLDLKDTKSLLEFFIPFQIQIIPPKTAKAKQIRDS</sequence>
<evidence type="ECO:0000313" key="2">
    <source>
        <dbReference type="Proteomes" id="UP000831701"/>
    </source>
</evidence>
<feature type="non-terminal residue" evidence="1">
    <location>
        <position position="1"/>
    </location>
</feature>
<dbReference type="Proteomes" id="UP000831701">
    <property type="component" value="Chromosome 13"/>
</dbReference>
<dbReference type="EMBL" id="CM041543">
    <property type="protein sequence ID" value="KAI3364483.1"/>
    <property type="molecule type" value="Genomic_DNA"/>
</dbReference>
<protein>
    <submittedName>
        <fullName evidence="1">Uncharacterized protein</fullName>
    </submittedName>
</protein>
<comment type="caution">
    <text evidence="1">The sequence shown here is derived from an EMBL/GenBank/DDBJ whole genome shotgun (WGS) entry which is preliminary data.</text>
</comment>
<keyword evidence="2" id="KW-1185">Reference proteome</keyword>
<gene>
    <name evidence="1" type="ORF">L3Q82_010832</name>
</gene>
<reference evidence="1" key="1">
    <citation type="submission" date="2022-04" db="EMBL/GenBank/DDBJ databases">
        <title>Jade perch genome.</title>
        <authorList>
            <person name="Chao B."/>
        </authorList>
    </citation>
    <scope>NUCLEOTIDE SEQUENCE</scope>
    <source>
        <strain evidence="1">CB-2022</strain>
    </source>
</reference>